<accession>A0A5J4JJF0</accession>
<dbReference type="Gene3D" id="2.170.120.40">
    <property type="entry name" value="YbbR-like domain"/>
    <property type="match status" value="2"/>
</dbReference>
<protein>
    <recommendedName>
        <fullName evidence="3">YbbR-like domain-containing protein</fullName>
    </recommendedName>
</protein>
<sequence>MDKLMDNRWFMRILALILAILLYISVAVENDGSNKIIGAATKNSSGTIQNVPVQLIYDNKNLVVSGAPKTVDVTVTGPKVIVQQVKAARDFTVYMDLSNAQIGRQRAKLKVKNLSDKLKYKLSRTYAYVMVQEKVSKVFNVEAEYDKDLLATGYEASAPIVNPRTVKITGAKDVVEKISYVKATVENSRPITESFTKEANINVLDKNLNKLDVTVNPSKVDVTVNVTNPSKTVPISVNPIGTENDNVTVKSITTNPKKITIYGTSARLSGIETLPVNIDISKITKDAKIDVPISLPDGINKVDPEMVTATIKVEPKMDEKKLTDIPIKEKGLDGGYEMEFLSPKSGTIDIVAEGTKSDLDNISATDFKVSVNLSGLQEGNHEVNYIVSGPKNVTWKLSSDKAKIRITETAQKTE</sequence>
<dbReference type="PANTHER" id="PTHR37804:SF1">
    <property type="entry name" value="CDAA REGULATORY PROTEIN CDAR"/>
    <property type="match status" value="1"/>
</dbReference>
<dbReference type="InterPro" id="IPR053154">
    <property type="entry name" value="c-di-AMP_regulator"/>
</dbReference>
<dbReference type="AlphaFoldDB" id="A0A5J4JJF0"/>
<comment type="caution">
    <text evidence="1">The sequence shown here is derived from an EMBL/GenBank/DDBJ whole genome shotgun (WGS) entry which is preliminary data.</text>
</comment>
<name>A0A5J4JJF0_9BACI</name>
<reference evidence="1 2" key="1">
    <citation type="submission" date="2019-09" db="EMBL/GenBank/DDBJ databases">
        <title>Draft genome sequence of Bacillus sp. JC-7.</title>
        <authorList>
            <person name="Tanaka N."/>
            <person name="Shiwa Y."/>
            <person name="Fujita N."/>
            <person name="Tanasupawat S."/>
        </authorList>
    </citation>
    <scope>NUCLEOTIDE SEQUENCE [LARGE SCALE GENOMIC DNA]</scope>
    <source>
        <strain evidence="1 2">JC-7</strain>
    </source>
</reference>
<evidence type="ECO:0008006" key="3">
    <source>
        <dbReference type="Google" id="ProtNLM"/>
    </source>
</evidence>
<dbReference type="Proteomes" id="UP000391919">
    <property type="component" value="Unassembled WGS sequence"/>
</dbReference>
<keyword evidence="2" id="KW-1185">Reference proteome</keyword>
<gene>
    <name evidence="1" type="ORF">BpJC7_26620</name>
</gene>
<dbReference type="Gene3D" id="2.170.120.30">
    <property type="match status" value="2"/>
</dbReference>
<proteinExistence type="predicted"/>
<evidence type="ECO:0000313" key="2">
    <source>
        <dbReference type="Proteomes" id="UP000391919"/>
    </source>
</evidence>
<dbReference type="RefSeq" id="WP_151681648.1">
    <property type="nucleotide sequence ID" value="NZ_BKZP01000056.1"/>
</dbReference>
<dbReference type="PANTHER" id="PTHR37804">
    <property type="entry name" value="CDAA REGULATORY PROTEIN CDAR"/>
    <property type="match status" value="1"/>
</dbReference>
<dbReference type="Pfam" id="PF07949">
    <property type="entry name" value="YbbR"/>
    <property type="match status" value="4"/>
</dbReference>
<evidence type="ECO:0000313" key="1">
    <source>
        <dbReference type="EMBL" id="GER71359.1"/>
    </source>
</evidence>
<organism evidence="1 2">
    <name type="scientific">Weizmannia acidilactici</name>
    <dbReference type="NCBI Taxonomy" id="2607726"/>
    <lineage>
        <taxon>Bacteria</taxon>
        <taxon>Bacillati</taxon>
        <taxon>Bacillota</taxon>
        <taxon>Bacilli</taxon>
        <taxon>Bacillales</taxon>
        <taxon>Bacillaceae</taxon>
        <taxon>Heyndrickxia</taxon>
    </lineage>
</organism>
<dbReference type="InterPro" id="IPR012505">
    <property type="entry name" value="YbbR"/>
</dbReference>
<dbReference type="EMBL" id="BKZQ01000045">
    <property type="protein sequence ID" value="GER71359.1"/>
    <property type="molecule type" value="Genomic_DNA"/>
</dbReference>